<evidence type="ECO:0000313" key="2">
    <source>
        <dbReference type="Proteomes" id="UP000326780"/>
    </source>
</evidence>
<dbReference type="EMBL" id="CP045644">
    <property type="protein sequence ID" value="QFZ82324.1"/>
    <property type="molecule type" value="Genomic_DNA"/>
</dbReference>
<proteinExistence type="predicted"/>
<evidence type="ECO:0000313" key="1">
    <source>
        <dbReference type="EMBL" id="QFZ82324.1"/>
    </source>
</evidence>
<sequence>MRWLEIAVAVLGVAVLMVSTFGSSRVFRAGSATKAAHVAEEQEWEALRHEGARAVAQILALARPGFRLVTWRGGSPNMAAAELLITFTDSDGEHHRVTLRTFIDQELLANFSGGRPLPIVYAKSPTALRVAVDRDRTQLEIPSSIDA</sequence>
<dbReference type="AlphaFoldDB" id="A0A5Q0M177"/>
<gene>
    <name evidence="1" type="ORF">GFK26_05905</name>
</gene>
<reference evidence="1 2" key="1">
    <citation type="submission" date="2019-10" db="EMBL/GenBank/DDBJ databases">
        <title>Complete genome sequence of Variovorax paradoxus 5C-2.</title>
        <authorList>
            <person name="Gogoleva N.E."/>
            <person name="Balkin A.S."/>
        </authorList>
    </citation>
    <scope>NUCLEOTIDE SEQUENCE [LARGE SCALE GENOMIC DNA]</scope>
    <source>
        <strain evidence="1 2">5C-2</strain>
    </source>
</reference>
<accession>A0A5Q0M177</accession>
<dbReference type="RefSeq" id="WP_153281180.1">
    <property type="nucleotide sequence ID" value="NZ_CP045644.1"/>
</dbReference>
<name>A0A5Q0M177_VARPD</name>
<dbReference type="Proteomes" id="UP000326780">
    <property type="component" value="Chromosome"/>
</dbReference>
<organism evidence="1 2">
    <name type="scientific">Variovorax paradoxus</name>
    <dbReference type="NCBI Taxonomy" id="34073"/>
    <lineage>
        <taxon>Bacteria</taxon>
        <taxon>Pseudomonadati</taxon>
        <taxon>Pseudomonadota</taxon>
        <taxon>Betaproteobacteria</taxon>
        <taxon>Burkholderiales</taxon>
        <taxon>Comamonadaceae</taxon>
        <taxon>Variovorax</taxon>
    </lineage>
</organism>
<protein>
    <submittedName>
        <fullName evidence="1">Uncharacterized protein</fullName>
    </submittedName>
</protein>